<reference evidence="1 2" key="1">
    <citation type="journal article" date="2019" name="Commun. Biol.">
        <title>The bagworm genome reveals a unique fibroin gene that provides high tensile strength.</title>
        <authorList>
            <person name="Kono N."/>
            <person name="Nakamura H."/>
            <person name="Ohtoshi R."/>
            <person name="Tomita M."/>
            <person name="Numata K."/>
            <person name="Arakawa K."/>
        </authorList>
    </citation>
    <scope>NUCLEOTIDE SEQUENCE [LARGE SCALE GENOMIC DNA]</scope>
</reference>
<protein>
    <submittedName>
        <fullName evidence="1">Uncharacterized protein</fullName>
    </submittedName>
</protein>
<evidence type="ECO:0000313" key="2">
    <source>
        <dbReference type="Proteomes" id="UP000299102"/>
    </source>
</evidence>
<proteinExistence type="predicted"/>
<comment type="caution">
    <text evidence="1">The sequence shown here is derived from an EMBL/GenBank/DDBJ whole genome shotgun (WGS) entry which is preliminary data.</text>
</comment>
<dbReference type="AlphaFoldDB" id="A0A4C1Z0W4"/>
<dbReference type="Proteomes" id="UP000299102">
    <property type="component" value="Unassembled WGS sequence"/>
</dbReference>
<organism evidence="1 2">
    <name type="scientific">Eumeta variegata</name>
    <name type="common">Bagworm moth</name>
    <name type="synonym">Eumeta japonica</name>
    <dbReference type="NCBI Taxonomy" id="151549"/>
    <lineage>
        <taxon>Eukaryota</taxon>
        <taxon>Metazoa</taxon>
        <taxon>Ecdysozoa</taxon>
        <taxon>Arthropoda</taxon>
        <taxon>Hexapoda</taxon>
        <taxon>Insecta</taxon>
        <taxon>Pterygota</taxon>
        <taxon>Neoptera</taxon>
        <taxon>Endopterygota</taxon>
        <taxon>Lepidoptera</taxon>
        <taxon>Glossata</taxon>
        <taxon>Ditrysia</taxon>
        <taxon>Tineoidea</taxon>
        <taxon>Psychidae</taxon>
        <taxon>Oiketicinae</taxon>
        <taxon>Eumeta</taxon>
    </lineage>
</organism>
<name>A0A4C1Z0W4_EUMVA</name>
<gene>
    <name evidence="1" type="ORF">EVAR_52891_1</name>
</gene>
<evidence type="ECO:0000313" key="1">
    <source>
        <dbReference type="EMBL" id="GBP80684.1"/>
    </source>
</evidence>
<dbReference type="EMBL" id="BGZK01001475">
    <property type="protein sequence ID" value="GBP80684.1"/>
    <property type="molecule type" value="Genomic_DNA"/>
</dbReference>
<sequence length="175" mass="19607">MRHTVAAAPARSLLEGWDSITSYGGNLLVPSLYLVLGCSIYVELKEASSSAPLAYGGKMDHVAKVTRSSDIVFTITGESLRQGKFVVELLHLRVLNEHASYWRVESHSQWRGRERLKEGRGADGGGNRMMKEKYSHATFAGRGRAVSRTLHANDNTAFAIYNHNAIRRRDVYWKD</sequence>
<keyword evidence="2" id="KW-1185">Reference proteome</keyword>
<accession>A0A4C1Z0W4</accession>